<dbReference type="SMR" id="A0A8T3B8B9"/>
<evidence type="ECO:0008006" key="5">
    <source>
        <dbReference type="Google" id="ProtNLM"/>
    </source>
</evidence>
<keyword evidence="1" id="KW-0677">Repeat</keyword>
<evidence type="ECO:0000256" key="1">
    <source>
        <dbReference type="ARBA" id="ARBA00022737"/>
    </source>
</evidence>
<protein>
    <recommendedName>
        <fullName evidence="5">Pentatricopeptide repeat-containing protein</fullName>
    </recommendedName>
</protein>
<proteinExistence type="predicted"/>
<name>A0A8T3B8B9_DENNO</name>
<evidence type="ECO:0000313" key="4">
    <source>
        <dbReference type="Proteomes" id="UP000829196"/>
    </source>
</evidence>
<evidence type="ECO:0000313" key="3">
    <source>
        <dbReference type="EMBL" id="KAI0507174.1"/>
    </source>
</evidence>
<sequence length="284" mass="31409">MRYLARSLPCLPTPFSKLPSLLLHTTFSTAPSPSPPPESTTILSDHELSEVRQLLPALCDAGHPLDAVRLLAAALLADPPLSSLPLADLADRLTSFPDMSASMALLTTLRFHPRRPCPLPFCSLIISSYFRRRRLREAAKVFAWLCRIDSPCRPDMEIYRIAVRGFCEGGRALEAVRVVKEMARDGMLPTEEIRILLCLVLLREARVQEGLDFDDAVRKAGEGDGGDGDGIAGVTELLDRIIKDWEEETAAMEMGLLGSRNCLIGLLRIGRSSAWLRYVRDSRG</sequence>
<gene>
    <name evidence="3" type="ORF">KFK09_013295</name>
</gene>
<dbReference type="AlphaFoldDB" id="A0A8T3B8B9"/>
<comment type="caution">
    <text evidence="3">The sequence shown here is derived from an EMBL/GenBank/DDBJ whole genome shotgun (WGS) entry which is preliminary data.</text>
</comment>
<dbReference type="PANTHER" id="PTHR47932:SF62">
    <property type="entry name" value="EXPRESSED PROTEIN"/>
    <property type="match status" value="1"/>
</dbReference>
<dbReference type="OrthoDB" id="1938089at2759"/>
<dbReference type="PROSITE" id="PS51375">
    <property type="entry name" value="PPR"/>
    <property type="match status" value="1"/>
</dbReference>
<dbReference type="Proteomes" id="UP000829196">
    <property type="component" value="Unassembled WGS sequence"/>
</dbReference>
<feature type="repeat" description="PPR" evidence="2">
    <location>
        <begin position="155"/>
        <end position="189"/>
    </location>
</feature>
<keyword evidence="4" id="KW-1185">Reference proteome</keyword>
<dbReference type="InterPro" id="IPR002885">
    <property type="entry name" value="PPR_rpt"/>
</dbReference>
<accession>A0A8T3B8B9</accession>
<organism evidence="3 4">
    <name type="scientific">Dendrobium nobile</name>
    <name type="common">Orchid</name>
    <dbReference type="NCBI Taxonomy" id="94219"/>
    <lineage>
        <taxon>Eukaryota</taxon>
        <taxon>Viridiplantae</taxon>
        <taxon>Streptophyta</taxon>
        <taxon>Embryophyta</taxon>
        <taxon>Tracheophyta</taxon>
        <taxon>Spermatophyta</taxon>
        <taxon>Magnoliopsida</taxon>
        <taxon>Liliopsida</taxon>
        <taxon>Asparagales</taxon>
        <taxon>Orchidaceae</taxon>
        <taxon>Epidendroideae</taxon>
        <taxon>Malaxideae</taxon>
        <taxon>Dendrobiinae</taxon>
        <taxon>Dendrobium</taxon>
    </lineage>
</organism>
<dbReference type="Pfam" id="PF01535">
    <property type="entry name" value="PPR"/>
    <property type="match status" value="1"/>
</dbReference>
<dbReference type="PANTHER" id="PTHR47932">
    <property type="entry name" value="ATPASE EXPRESSION PROTEIN 3"/>
    <property type="match status" value="1"/>
</dbReference>
<dbReference type="NCBIfam" id="TIGR00756">
    <property type="entry name" value="PPR"/>
    <property type="match status" value="1"/>
</dbReference>
<dbReference type="GO" id="GO:0003729">
    <property type="term" value="F:mRNA binding"/>
    <property type="evidence" value="ECO:0007669"/>
    <property type="project" value="TreeGrafter"/>
</dbReference>
<evidence type="ECO:0000256" key="2">
    <source>
        <dbReference type="PROSITE-ProRule" id="PRU00708"/>
    </source>
</evidence>
<dbReference type="EMBL" id="JAGYWB010000010">
    <property type="protein sequence ID" value="KAI0507174.1"/>
    <property type="molecule type" value="Genomic_DNA"/>
</dbReference>
<dbReference type="Gene3D" id="1.25.40.10">
    <property type="entry name" value="Tetratricopeptide repeat domain"/>
    <property type="match status" value="1"/>
</dbReference>
<reference evidence="3" key="1">
    <citation type="journal article" date="2022" name="Front. Genet.">
        <title>Chromosome-Scale Assembly of the Dendrobium nobile Genome Provides Insights Into the Molecular Mechanism of the Biosynthesis of the Medicinal Active Ingredient of Dendrobium.</title>
        <authorList>
            <person name="Xu Q."/>
            <person name="Niu S.-C."/>
            <person name="Li K.-L."/>
            <person name="Zheng P.-J."/>
            <person name="Zhang X.-J."/>
            <person name="Jia Y."/>
            <person name="Liu Y."/>
            <person name="Niu Y.-X."/>
            <person name="Yu L.-H."/>
            <person name="Chen D.-F."/>
            <person name="Zhang G.-Q."/>
        </authorList>
    </citation>
    <scope>NUCLEOTIDE SEQUENCE</scope>
    <source>
        <tissue evidence="3">Leaf</tissue>
    </source>
</reference>
<dbReference type="InterPro" id="IPR011990">
    <property type="entry name" value="TPR-like_helical_dom_sf"/>
</dbReference>